<sequence length="41" mass="4551">MVPWAAAPWERVGAVPVLQGELTALRRPAGPAPLRHYRQCE</sequence>
<accession>A0AAC9BDP3</accession>
<reference evidence="1 2" key="1">
    <citation type="submission" date="2015-09" db="EMBL/GenBank/DDBJ databases">
        <authorList>
            <person name="Xu Y."/>
            <person name="Nagy A."/>
            <person name="Liu N.T."/>
            <person name="Nou X."/>
        </authorList>
    </citation>
    <scope>NUCLEOTIDE SEQUENCE [LARGE SCALE GENOMIC DNA]</scope>
    <source>
        <strain evidence="1 2">FC1138</strain>
    </source>
</reference>
<gene>
    <name evidence="1" type="ORF">ACS15_3546</name>
</gene>
<protein>
    <submittedName>
        <fullName evidence="1">Uncharacterized protein</fullName>
    </submittedName>
</protein>
<organism evidence="1 2">
    <name type="scientific">Ralstonia insidiosa</name>
    <dbReference type="NCBI Taxonomy" id="190721"/>
    <lineage>
        <taxon>Bacteria</taxon>
        <taxon>Pseudomonadati</taxon>
        <taxon>Pseudomonadota</taxon>
        <taxon>Betaproteobacteria</taxon>
        <taxon>Burkholderiales</taxon>
        <taxon>Burkholderiaceae</taxon>
        <taxon>Ralstonia</taxon>
    </lineage>
</organism>
<dbReference type="Proteomes" id="UP000077927">
    <property type="component" value="Chromosome 1"/>
</dbReference>
<dbReference type="KEGG" id="rin:ACS15_3546"/>
<name>A0AAC9BDP3_9RALS</name>
<proteinExistence type="predicted"/>
<evidence type="ECO:0000313" key="1">
    <source>
        <dbReference type="EMBL" id="ANH72186.1"/>
    </source>
</evidence>
<dbReference type="AlphaFoldDB" id="A0AAC9BDP3"/>
<dbReference type="EMBL" id="CP012605">
    <property type="protein sequence ID" value="ANH72186.1"/>
    <property type="molecule type" value="Genomic_DNA"/>
</dbReference>
<evidence type="ECO:0000313" key="2">
    <source>
        <dbReference type="Proteomes" id="UP000077927"/>
    </source>
</evidence>